<dbReference type="Proteomes" id="UP000015241">
    <property type="component" value="Unassembled WGS sequence"/>
</dbReference>
<dbReference type="InterPro" id="IPR002347">
    <property type="entry name" value="SDR_fam"/>
</dbReference>
<keyword evidence="2" id="KW-0521">NADP</keyword>
<dbReference type="EMBL" id="KE504147">
    <property type="protein sequence ID" value="EPT00754.1"/>
    <property type="molecule type" value="Genomic_DNA"/>
</dbReference>
<dbReference type="InParanoid" id="S8EC27"/>
<keyword evidence="3" id="KW-0560">Oxidoreductase</keyword>
<dbReference type="InterPro" id="IPR036291">
    <property type="entry name" value="NAD(P)-bd_dom_sf"/>
</dbReference>
<sequence length="303" mass="34034">MAGLWEMLRNWRTIHKQCRPPEPTFSVDQIPDLSGKVVIVTGTYYVYMASRDESKARAAISELKEQTGKEAIYLELNLANLASVRKSAAEFLSKETELHVLYNNAGVSTVPIDWLTDDGYDMTFGTNVIGHFLFTKLLLPALLAGKETSEDHFARVIWLSSYTAYMATLHYNTFRDGPARKKAGYALMYFQSKYAAVVLAHECARRYAEQGILSLSVNPGNIQTGIFRYASPADLKFIDIFLKLYPVEYGALGQLWAGTMPDALKHNGQFVVPWAQIARPRKDAYNEKVGAKLWTWLEGEVGA</sequence>
<dbReference type="OrthoDB" id="191139at2759"/>
<dbReference type="GO" id="GO:0016491">
    <property type="term" value="F:oxidoreductase activity"/>
    <property type="evidence" value="ECO:0007669"/>
    <property type="project" value="UniProtKB-KW"/>
</dbReference>
<evidence type="ECO:0000256" key="1">
    <source>
        <dbReference type="ARBA" id="ARBA00006484"/>
    </source>
</evidence>
<dbReference type="AlphaFoldDB" id="S8EC27"/>
<accession>S8EC27</accession>
<evidence type="ECO:0000313" key="5">
    <source>
        <dbReference type="Proteomes" id="UP000015241"/>
    </source>
</evidence>
<dbReference type="PANTHER" id="PTHR24320">
    <property type="entry name" value="RETINOL DEHYDROGENASE"/>
    <property type="match status" value="1"/>
</dbReference>
<evidence type="ECO:0000256" key="2">
    <source>
        <dbReference type="ARBA" id="ARBA00022857"/>
    </source>
</evidence>
<gene>
    <name evidence="4" type="ORF">FOMPIDRAFT_140285</name>
</gene>
<dbReference type="eggNOG" id="KOG1208">
    <property type="taxonomic scope" value="Eukaryota"/>
</dbReference>
<dbReference type="SUPFAM" id="SSF51735">
    <property type="entry name" value="NAD(P)-binding Rossmann-fold domains"/>
    <property type="match status" value="1"/>
</dbReference>
<dbReference type="Pfam" id="PF00106">
    <property type="entry name" value="adh_short"/>
    <property type="match status" value="1"/>
</dbReference>
<keyword evidence="5" id="KW-1185">Reference proteome</keyword>
<reference evidence="4 5" key="1">
    <citation type="journal article" date="2012" name="Science">
        <title>The Paleozoic origin of enzymatic lignin decomposition reconstructed from 31 fungal genomes.</title>
        <authorList>
            <person name="Floudas D."/>
            <person name="Binder M."/>
            <person name="Riley R."/>
            <person name="Barry K."/>
            <person name="Blanchette R.A."/>
            <person name="Henrissat B."/>
            <person name="Martinez A.T."/>
            <person name="Otillar R."/>
            <person name="Spatafora J.W."/>
            <person name="Yadav J.S."/>
            <person name="Aerts A."/>
            <person name="Benoit I."/>
            <person name="Boyd A."/>
            <person name="Carlson A."/>
            <person name="Copeland A."/>
            <person name="Coutinho P.M."/>
            <person name="de Vries R.P."/>
            <person name="Ferreira P."/>
            <person name="Findley K."/>
            <person name="Foster B."/>
            <person name="Gaskell J."/>
            <person name="Glotzer D."/>
            <person name="Gorecki P."/>
            <person name="Heitman J."/>
            <person name="Hesse C."/>
            <person name="Hori C."/>
            <person name="Igarashi K."/>
            <person name="Jurgens J.A."/>
            <person name="Kallen N."/>
            <person name="Kersten P."/>
            <person name="Kohler A."/>
            <person name="Kuees U."/>
            <person name="Kumar T.K.A."/>
            <person name="Kuo A."/>
            <person name="LaButti K."/>
            <person name="Larrondo L.F."/>
            <person name="Lindquist E."/>
            <person name="Ling A."/>
            <person name="Lombard V."/>
            <person name="Lucas S."/>
            <person name="Lundell T."/>
            <person name="Martin R."/>
            <person name="McLaughlin D.J."/>
            <person name="Morgenstern I."/>
            <person name="Morin E."/>
            <person name="Murat C."/>
            <person name="Nagy L.G."/>
            <person name="Nolan M."/>
            <person name="Ohm R.A."/>
            <person name="Patyshakuliyeva A."/>
            <person name="Rokas A."/>
            <person name="Ruiz-Duenas F.J."/>
            <person name="Sabat G."/>
            <person name="Salamov A."/>
            <person name="Samejima M."/>
            <person name="Schmutz J."/>
            <person name="Slot J.C."/>
            <person name="St John F."/>
            <person name="Stenlid J."/>
            <person name="Sun H."/>
            <person name="Sun S."/>
            <person name="Syed K."/>
            <person name="Tsang A."/>
            <person name="Wiebenga A."/>
            <person name="Young D."/>
            <person name="Pisabarro A."/>
            <person name="Eastwood D.C."/>
            <person name="Martin F."/>
            <person name="Cullen D."/>
            <person name="Grigoriev I.V."/>
            <person name="Hibbett D.S."/>
        </authorList>
    </citation>
    <scope>NUCLEOTIDE SEQUENCE</scope>
    <source>
        <strain evidence="5">FP-58527</strain>
    </source>
</reference>
<evidence type="ECO:0000313" key="4">
    <source>
        <dbReference type="EMBL" id="EPT00754.1"/>
    </source>
</evidence>
<dbReference type="FunCoup" id="S8EC27">
    <property type="interactions" value="163"/>
</dbReference>
<organism evidence="4 5">
    <name type="scientific">Fomitopsis schrenkii</name>
    <name type="common">Brown rot fungus</name>
    <dbReference type="NCBI Taxonomy" id="2126942"/>
    <lineage>
        <taxon>Eukaryota</taxon>
        <taxon>Fungi</taxon>
        <taxon>Dikarya</taxon>
        <taxon>Basidiomycota</taxon>
        <taxon>Agaricomycotina</taxon>
        <taxon>Agaricomycetes</taxon>
        <taxon>Polyporales</taxon>
        <taxon>Fomitopsis</taxon>
    </lineage>
</organism>
<proteinExistence type="inferred from homology"/>
<dbReference type="STRING" id="743788.S8EC27"/>
<dbReference type="PANTHER" id="PTHR24320:SF282">
    <property type="entry name" value="WW DOMAIN-CONTAINING OXIDOREDUCTASE"/>
    <property type="match status" value="1"/>
</dbReference>
<name>S8EC27_FOMSC</name>
<evidence type="ECO:0000256" key="3">
    <source>
        <dbReference type="ARBA" id="ARBA00023002"/>
    </source>
</evidence>
<dbReference type="Gene3D" id="3.40.50.720">
    <property type="entry name" value="NAD(P)-binding Rossmann-like Domain"/>
    <property type="match status" value="1"/>
</dbReference>
<comment type="similarity">
    <text evidence="1">Belongs to the short-chain dehydrogenases/reductases (SDR) family.</text>
</comment>
<dbReference type="HOGENOM" id="CLU_010194_44_6_1"/>
<protein>
    <submittedName>
        <fullName evidence="4">NAD-binding protein</fullName>
    </submittedName>
</protein>